<organism evidence="1 2">
    <name type="scientific">Streptomyces roseochromogenus subsp. oscitans DS 12.976</name>
    <dbReference type="NCBI Taxonomy" id="1352936"/>
    <lineage>
        <taxon>Bacteria</taxon>
        <taxon>Bacillati</taxon>
        <taxon>Actinomycetota</taxon>
        <taxon>Actinomycetes</taxon>
        <taxon>Kitasatosporales</taxon>
        <taxon>Streptomycetaceae</taxon>
        <taxon>Streptomyces</taxon>
    </lineage>
</organism>
<dbReference type="AlphaFoldDB" id="V6JGF5"/>
<dbReference type="HOGENOM" id="CLU_3376415_0_0_11"/>
<protein>
    <submittedName>
        <fullName evidence="1">Uncharacterized protein</fullName>
    </submittedName>
</protein>
<dbReference type="EMBL" id="AWQX01000385">
    <property type="protein sequence ID" value="EST18992.1"/>
    <property type="molecule type" value="Genomic_DNA"/>
</dbReference>
<sequence length="34" mass="3896">MRAGDPTAERTAWEFTALPHHTTHFQGRIAFGER</sequence>
<accession>V6JGF5</accession>
<dbReference type="PATRIC" id="fig|1352936.5.peg.8855"/>
<evidence type="ECO:0000313" key="2">
    <source>
        <dbReference type="Proteomes" id="UP000017984"/>
    </source>
</evidence>
<proteinExistence type="predicted"/>
<keyword evidence="2" id="KW-1185">Reference proteome</keyword>
<reference evidence="1 2" key="1">
    <citation type="journal article" date="2014" name="Genome Announc.">
        <title>Draft Genome Sequence of Streptomyces roseochromogenes subsp. oscitans DS 12.976, Producer of the Aminocoumarin Antibiotic Clorobiocin.</title>
        <authorList>
            <person name="Ruckert C."/>
            <person name="Kalinowski J."/>
            <person name="Heide L."/>
            <person name="Apel A.K."/>
        </authorList>
    </citation>
    <scope>NUCLEOTIDE SEQUENCE [LARGE SCALE GENOMIC DNA]</scope>
    <source>
        <strain evidence="1 2">DS 12.976</strain>
    </source>
</reference>
<dbReference type="Proteomes" id="UP000017984">
    <property type="component" value="Chromosome"/>
</dbReference>
<comment type="caution">
    <text evidence="1">The sequence shown here is derived from an EMBL/GenBank/DDBJ whole genome shotgun (WGS) entry which is preliminary data.</text>
</comment>
<gene>
    <name evidence="1" type="ORF">M878_42775</name>
</gene>
<evidence type="ECO:0000313" key="1">
    <source>
        <dbReference type="EMBL" id="EST18992.1"/>
    </source>
</evidence>
<name>V6JGF5_STRRC</name>